<dbReference type="PANTHER" id="PTHR11616:SF321">
    <property type="entry name" value="SODIUM-DEPENDENT NUTRIENT AMINO ACID TRANSPORTER 1-RELATED"/>
    <property type="match status" value="1"/>
</dbReference>
<feature type="transmembrane region" description="Helical" evidence="9">
    <location>
        <begin position="603"/>
        <end position="626"/>
    </location>
</feature>
<dbReference type="PANTHER" id="PTHR11616">
    <property type="entry name" value="SODIUM/CHLORIDE DEPENDENT TRANSPORTER"/>
    <property type="match status" value="1"/>
</dbReference>
<feature type="compositionally biased region" description="Low complexity" evidence="8">
    <location>
        <begin position="1126"/>
        <end position="1154"/>
    </location>
</feature>
<dbReference type="GO" id="GO:0005283">
    <property type="term" value="F:amino acid:sodium symporter activity"/>
    <property type="evidence" value="ECO:0007669"/>
    <property type="project" value="TreeGrafter"/>
</dbReference>
<gene>
    <name evidence="10" type="ORF">TGPRC2_314340</name>
</gene>
<evidence type="ECO:0000313" key="10">
    <source>
        <dbReference type="EMBL" id="KYK65384.1"/>
    </source>
</evidence>
<feature type="compositionally biased region" description="Low complexity" evidence="8">
    <location>
        <begin position="54"/>
        <end position="71"/>
    </location>
</feature>
<dbReference type="SUPFAM" id="SSF161070">
    <property type="entry name" value="SNF-like"/>
    <property type="match status" value="1"/>
</dbReference>
<feature type="transmembrane region" description="Helical" evidence="9">
    <location>
        <begin position="739"/>
        <end position="764"/>
    </location>
</feature>
<feature type="transmembrane region" description="Helical" evidence="9">
    <location>
        <begin position="770"/>
        <end position="789"/>
    </location>
</feature>
<keyword evidence="7" id="KW-0325">Glycoprotein</keyword>
<evidence type="ECO:0000256" key="5">
    <source>
        <dbReference type="ARBA" id="ARBA00022989"/>
    </source>
</evidence>
<dbReference type="Pfam" id="PF00209">
    <property type="entry name" value="SNF"/>
    <property type="match status" value="1"/>
</dbReference>
<evidence type="ECO:0000313" key="11">
    <source>
        <dbReference type="Proteomes" id="UP000075225"/>
    </source>
</evidence>
<keyword evidence="3" id="KW-0813">Transport</keyword>
<feature type="compositionally biased region" description="Polar residues" evidence="8">
    <location>
        <begin position="1041"/>
        <end position="1052"/>
    </location>
</feature>
<feature type="region of interest" description="Disordered" evidence="8">
    <location>
        <begin position="1497"/>
        <end position="1575"/>
    </location>
</feature>
<comment type="similarity">
    <text evidence="2">Belongs to the sodium:neurotransmitter symporter (SNF) (TC 2.A.22) family.</text>
</comment>
<feature type="compositionally biased region" description="Basic and acidic residues" evidence="8">
    <location>
        <begin position="843"/>
        <end position="856"/>
    </location>
</feature>
<dbReference type="PRINTS" id="PR00176">
    <property type="entry name" value="NANEUSMPORT"/>
</dbReference>
<evidence type="ECO:0000256" key="3">
    <source>
        <dbReference type="ARBA" id="ARBA00022448"/>
    </source>
</evidence>
<dbReference type="OrthoDB" id="333653at2759"/>
<keyword evidence="5 9" id="KW-1133">Transmembrane helix</keyword>
<feature type="compositionally biased region" description="Basic and acidic residues" evidence="8">
    <location>
        <begin position="1516"/>
        <end position="1525"/>
    </location>
</feature>
<feature type="region of interest" description="Disordered" evidence="8">
    <location>
        <begin position="827"/>
        <end position="914"/>
    </location>
</feature>
<dbReference type="EMBL" id="AHZP02001982">
    <property type="protein sequence ID" value="KYK65384.1"/>
    <property type="molecule type" value="Genomic_DNA"/>
</dbReference>
<evidence type="ECO:0000256" key="9">
    <source>
        <dbReference type="SAM" id="Phobius"/>
    </source>
</evidence>
<organism evidence="10 11">
    <name type="scientific">Toxoplasma gondii TgCatPRC2</name>
    <dbReference type="NCBI Taxonomy" id="1130821"/>
    <lineage>
        <taxon>Eukaryota</taxon>
        <taxon>Sar</taxon>
        <taxon>Alveolata</taxon>
        <taxon>Apicomplexa</taxon>
        <taxon>Conoidasida</taxon>
        <taxon>Coccidia</taxon>
        <taxon>Eucoccidiorida</taxon>
        <taxon>Eimeriorina</taxon>
        <taxon>Sarcocystidae</taxon>
        <taxon>Toxoplasma</taxon>
    </lineage>
</organism>
<evidence type="ECO:0000256" key="4">
    <source>
        <dbReference type="ARBA" id="ARBA00022692"/>
    </source>
</evidence>
<keyword evidence="4 9" id="KW-0812">Transmembrane</keyword>
<dbReference type="CDD" id="cd10324">
    <property type="entry name" value="SLC6sbd"/>
    <property type="match status" value="1"/>
</dbReference>
<keyword evidence="6 9" id="KW-0472">Membrane</keyword>
<feature type="region of interest" description="Disordered" evidence="8">
    <location>
        <begin position="1"/>
        <end position="120"/>
    </location>
</feature>
<feature type="transmembrane region" description="Helical" evidence="9">
    <location>
        <begin position="528"/>
        <end position="548"/>
    </location>
</feature>
<accession>A0A151H7U2</accession>
<feature type="compositionally biased region" description="Pro residues" evidence="8">
    <location>
        <begin position="1110"/>
        <end position="1125"/>
    </location>
</feature>
<evidence type="ECO:0000256" key="2">
    <source>
        <dbReference type="ARBA" id="ARBA00006459"/>
    </source>
</evidence>
<feature type="compositionally biased region" description="Low complexity" evidence="8">
    <location>
        <begin position="1254"/>
        <end position="1311"/>
    </location>
</feature>
<feature type="compositionally biased region" description="Polar residues" evidence="8">
    <location>
        <begin position="1191"/>
        <end position="1214"/>
    </location>
</feature>
<sequence>MESLLDAQVPSSCGAEAETAYPVGQKTPGWHPSSSAGARHRHSSVFRDEDAEKASPVSPSCSSAAACPAECGETGGREEAAASVCTPQPEASALSSAKKQEGKNRVSHRRGGARPSSETEWRGCCVEPEAACREGSSDGDMRTVEEELAVPEEEERGERRFFSSACGEDSPAFEVSLEMSFPSDQPCRGSSARNAFGVFTMCEEGTETQDRSGERHASRLLRLAKAAALPVAVRDTTMSLTLVNTPGGRPSAPASLFTTHTPGRLVQTVPQSIGEAASSSSCGSLSASALAIPSLSSPLGASDNVSLACPRSEKLAGCGPPPFSRAAALSLAQSCRGFAPSPREAAETAETRSASEGCFSRLFFFSAVSSRARWRNKEEYILTSVCYGLGLGNLWRFPYLCYANGAGAFLIAYFVSLLLVGFPMFLLESVVGQKTQEGSVRAWKSISPVFAGIGLSSVCLALVCAVYYNVVLSWAFFFFFHSFSTSVPWIDSHALNPVDAVKKFFLVDCLQKSESISGGAPAGLSVEFNFHLLLCLFVAWLLSFLTLWRSLRPTGKAVLFTSAVPCVGLLLMVGRGLSLPGSSAGLRYYFSPQWHLLLEPRTWAVAGSQVFFSLGIAWGSLVNYASFNSVKNNFVTDAIVVTSISALTAFLAGLGVFAVIGHMAEVSRQPIEEVARVGSGVVFVAYPFALSTLPGAAFFSVCFFALFICLGLNSQFAMLEVIMTAWIEAALFRALPKSVLALLLSLPLFLLGIVFVSPVGIYWVDLLDTFAGTVSLSLVALCEVLAVVLHCDIQKLDPQLQALAPCSTPSSAVVSLLPSAGPAFLPASPERLPLPPLQLPNAEPKDRRRSESRADARGPLLASCNSPQKAKSSASLQASLPRPGRPSSADSSQPPSSPCMQESTEEETPPRREAEPDVFSLFLVASPHLRRYFTVLLPVLLLLLTLCGIDWFASPSSPQSGLGQRQRHDRGVGCLGTPVACSGHGKCVLCGEEVARFALAATDAETETGEEGASRVELQPLETKSKETATGGDDQFGLRTATGNTGKASNAENPEAEETKFEAGKICVSGSCETEREKSSPEPSKNAGASAEVATALPESTSFSSESSPPASPSSLPPSSSPPPSSSSASGASLSRSASPEASSPVASDEASSRGGEITSAGEDPRSTEQEARRLSSETEGSEEGEEGKTHQSLSQTSLSHVASQMRSGPSPRNLNRGRRLAASHELPFSPASEQTPSSIPPSSFLKQIPPSPSRDFSSPTPPSSDSNSSASSPSASSPLRNSPASSSGSSSPPSPSPTSTLPPSSQIASPSSPPSPPISASLRSPPSLPSPPISASSSVSDWPVLPALSSSLSAPSSANCVDFSLCFCLPGWGGSDCSSRLPSEELWCPENCNADQGHGACNARTGLCACATEFRGPSCRGWRYADGWPDWSLLLGWLIALGTVFPVPLVMLAKTLRKRMADRLDRPRTEPEDPCPARAAERTEVVLLGTPVAANAVGAGPRGGRHTPAPALRGDGGERIRKGVPDSVSATSKERQSASAWPGRCLIGKPVLEGNDAVLPDVKGGDKSPTQPRQ</sequence>
<feature type="compositionally biased region" description="Low complexity" evidence="8">
    <location>
        <begin position="1096"/>
        <end position="1109"/>
    </location>
</feature>
<dbReference type="VEuPathDB" id="ToxoDB:TGPRC2_314340"/>
<feature type="transmembrane region" description="Helical" evidence="9">
    <location>
        <begin position="696"/>
        <end position="727"/>
    </location>
</feature>
<feature type="transmembrane region" description="Helical" evidence="9">
    <location>
        <begin position="638"/>
        <end position="660"/>
    </location>
</feature>
<feature type="transmembrane region" description="Helical" evidence="9">
    <location>
        <begin position="1432"/>
        <end position="1454"/>
    </location>
</feature>
<feature type="transmembrane region" description="Helical" evidence="9">
    <location>
        <begin position="405"/>
        <end position="427"/>
    </location>
</feature>
<evidence type="ECO:0000256" key="6">
    <source>
        <dbReference type="ARBA" id="ARBA00023136"/>
    </source>
</evidence>
<dbReference type="InterPro" id="IPR037272">
    <property type="entry name" value="SNS_sf"/>
</dbReference>
<evidence type="ECO:0000256" key="8">
    <source>
        <dbReference type="SAM" id="MobiDB-lite"/>
    </source>
</evidence>
<comment type="caution">
    <text evidence="10">The sequence shown here is derived from an EMBL/GenBank/DDBJ whole genome shotgun (WGS) entry which is preliminary data.</text>
</comment>
<feature type="compositionally biased region" description="Polar residues" evidence="8">
    <location>
        <begin position="1232"/>
        <end position="1246"/>
    </location>
</feature>
<dbReference type="GO" id="GO:0005886">
    <property type="term" value="C:plasma membrane"/>
    <property type="evidence" value="ECO:0007669"/>
    <property type="project" value="TreeGrafter"/>
</dbReference>
<feature type="compositionally biased region" description="Basic and acidic residues" evidence="8">
    <location>
        <begin position="1163"/>
        <end position="1177"/>
    </location>
</feature>
<comment type="subcellular location">
    <subcellularLocation>
        <location evidence="1">Membrane</location>
        <topology evidence="1">Multi-pass membrane protein</topology>
    </subcellularLocation>
</comment>
<dbReference type="Proteomes" id="UP000075225">
    <property type="component" value="Unassembled WGS sequence"/>
</dbReference>
<dbReference type="PROSITE" id="PS50267">
    <property type="entry name" value="NA_NEUROTRAN_SYMP_3"/>
    <property type="match status" value="1"/>
</dbReference>
<evidence type="ECO:0000256" key="7">
    <source>
        <dbReference type="ARBA" id="ARBA00023180"/>
    </source>
</evidence>
<dbReference type="InterPro" id="IPR000175">
    <property type="entry name" value="Na/ntran_symport"/>
</dbReference>
<dbReference type="GO" id="GO:0015179">
    <property type="term" value="F:L-amino acid transmembrane transporter activity"/>
    <property type="evidence" value="ECO:0007669"/>
    <property type="project" value="TreeGrafter"/>
</dbReference>
<feature type="transmembrane region" description="Helical" evidence="9">
    <location>
        <begin position="557"/>
        <end position="577"/>
    </location>
</feature>
<reference evidence="11" key="1">
    <citation type="submission" date="2016-03" db="EMBL/GenBank/DDBJ databases">
        <authorList>
            <person name="Sibley D."/>
            <person name="Venepally P."/>
            <person name="Karamycheva S."/>
            <person name="Hadjithomas M."/>
            <person name="Khan A."/>
            <person name="Brunk B."/>
            <person name="Roos D."/>
            <person name="Caler E."/>
            <person name="Lorenzi H."/>
        </authorList>
    </citation>
    <scope>NUCLEOTIDE SEQUENCE [LARGE SCALE GENOMIC DNA]</scope>
    <source>
        <strain evidence="11">TgCatPRC2</strain>
    </source>
</reference>
<feature type="transmembrane region" description="Helical" evidence="9">
    <location>
        <begin position="448"/>
        <end position="480"/>
    </location>
</feature>
<dbReference type="GO" id="GO:0089718">
    <property type="term" value="P:amino acid import across plasma membrane"/>
    <property type="evidence" value="ECO:0007669"/>
    <property type="project" value="TreeGrafter"/>
</dbReference>
<feature type="transmembrane region" description="Helical" evidence="9">
    <location>
        <begin position="932"/>
        <end position="953"/>
    </location>
</feature>
<evidence type="ECO:0000256" key="1">
    <source>
        <dbReference type="ARBA" id="ARBA00004141"/>
    </source>
</evidence>
<protein>
    <submittedName>
        <fullName evidence="10">Sodium:neurotransmitter symporter family protein</fullName>
    </submittedName>
</protein>
<name>A0A151H7U2_TOXGO</name>
<feature type="compositionally biased region" description="Low complexity" evidence="8">
    <location>
        <begin position="866"/>
        <end position="894"/>
    </location>
</feature>
<feature type="region of interest" description="Disordered" evidence="8">
    <location>
        <begin position="1004"/>
        <end position="1337"/>
    </location>
</feature>
<proteinExistence type="inferred from homology"/>